<evidence type="ECO:0000256" key="1">
    <source>
        <dbReference type="SAM" id="MobiDB-lite"/>
    </source>
</evidence>
<protein>
    <submittedName>
        <fullName evidence="2">Uncharacterized protein</fullName>
    </submittedName>
</protein>
<feature type="region of interest" description="Disordered" evidence="1">
    <location>
        <begin position="246"/>
        <end position="266"/>
    </location>
</feature>
<feature type="compositionally biased region" description="Polar residues" evidence="1">
    <location>
        <begin position="249"/>
        <end position="266"/>
    </location>
</feature>
<reference evidence="2" key="1">
    <citation type="submission" date="2022-01" db="EMBL/GenBank/DDBJ databases">
        <authorList>
            <person name="King R."/>
        </authorList>
    </citation>
    <scope>NUCLEOTIDE SEQUENCE</scope>
</reference>
<organism evidence="2 3">
    <name type="scientific">Psylliodes chrysocephalus</name>
    <dbReference type="NCBI Taxonomy" id="3402493"/>
    <lineage>
        <taxon>Eukaryota</taxon>
        <taxon>Metazoa</taxon>
        <taxon>Ecdysozoa</taxon>
        <taxon>Arthropoda</taxon>
        <taxon>Hexapoda</taxon>
        <taxon>Insecta</taxon>
        <taxon>Pterygota</taxon>
        <taxon>Neoptera</taxon>
        <taxon>Endopterygota</taxon>
        <taxon>Coleoptera</taxon>
        <taxon>Polyphaga</taxon>
        <taxon>Cucujiformia</taxon>
        <taxon>Chrysomeloidea</taxon>
        <taxon>Chrysomelidae</taxon>
        <taxon>Galerucinae</taxon>
        <taxon>Alticini</taxon>
        <taxon>Psylliodes</taxon>
    </lineage>
</organism>
<sequence length="503" mass="57720">MDQINAKEMEKIVREAGMYEENMSREEILTFYEAITNSKTTATTEDESREFNQSQIEEFEEIAPSEDEDNSIRNSIKDDESNDVELEILDACKANITFNDMQSMPKEKYLPVPYHTLKYVNIQNSKQFLEADTNIKAKMLYSYHTKTEKLRSDLSKQSFFTVPLPKPIIIRDMQISQAPFDSDDVYTYISRSGRQTKRKLYNEDEDSNPGTLTTKKQKNVEIEWTSKLKPLLKGSASKGYDVLPEATKTHNSNNSQIMATTPKSTANRTKKFTNTEIMEKSKLFEDLPPKVGTPTSTKATEIFLKTIPKSKRLTRSEEMFEKMVRDTEKNQQEKNALEAFEESLEVSDEETFKKNEPEGEDVINIMDDEPARRRIVPPIPPLKRRTIHSTSNSTGPLNETAESSKKDNCLSKKKRKPKNESSKPSGYADSKNNDDESDVSCPMCNNNFPMNKIQAHAATCGEEETVSKYQTRRNLLCNICDKVFVSNYEEHVKSCISRYQDKI</sequence>
<evidence type="ECO:0000313" key="2">
    <source>
        <dbReference type="EMBL" id="CAH1099983.1"/>
    </source>
</evidence>
<accession>A0A9P0CFY9</accession>
<dbReference type="OrthoDB" id="6774504at2759"/>
<feature type="region of interest" description="Disordered" evidence="1">
    <location>
        <begin position="341"/>
        <end position="438"/>
    </location>
</feature>
<proteinExistence type="predicted"/>
<keyword evidence="3" id="KW-1185">Reference proteome</keyword>
<dbReference type="EMBL" id="OV651813">
    <property type="protein sequence ID" value="CAH1099983.1"/>
    <property type="molecule type" value="Genomic_DNA"/>
</dbReference>
<name>A0A9P0CFY9_9CUCU</name>
<dbReference type="AlphaFoldDB" id="A0A9P0CFY9"/>
<feature type="compositionally biased region" description="Polar residues" evidence="1">
    <location>
        <begin position="388"/>
        <end position="401"/>
    </location>
</feature>
<dbReference type="Proteomes" id="UP001153636">
    <property type="component" value="Chromosome 1"/>
</dbReference>
<gene>
    <name evidence="2" type="ORF">PSYICH_LOCUS853</name>
</gene>
<evidence type="ECO:0000313" key="3">
    <source>
        <dbReference type="Proteomes" id="UP001153636"/>
    </source>
</evidence>